<dbReference type="PATRIC" id="fig|1088869.3.peg.2070"/>
<reference evidence="2 3" key="1">
    <citation type="submission" date="2011-10" db="EMBL/GenBank/DDBJ databases">
        <title>Genome sequence of Gluconobacter morbifer G707, isolated from Drosophila gut.</title>
        <authorList>
            <person name="Lee W.-J."/>
            <person name="Kim E.-K."/>
        </authorList>
    </citation>
    <scope>NUCLEOTIDE SEQUENCE [LARGE SCALE GENOMIC DNA]</scope>
    <source>
        <strain evidence="2 3">G707</strain>
    </source>
</reference>
<dbReference type="STRING" id="1088869.GMO_20740"/>
<name>G6XKQ8_9PROT</name>
<comment type="caution">
    <text evidence="2">The sequence shown here is derived from an EMBL/GenBank/DDBJ whole genome shotgun (WGS) entry which is preliminary data.</text>
</comment>
<dbReference type="EMBL" id="AGQV01000007">
    <property type="protein sequence ID" value="EHH67621.1"/>
    <property type="molecule type" value="Genomic_DNA"/>
</dbReference>
<dbReference type="AlphaFoldDB" id="G6XKQ8"/>
<organism evidence="2 3">
    <name type="scientific">Gluconobacter morbifer G707</name>
    <dbReference type="NCBI Taxonomy" id="1088869"/>
    <lineage>
        <taxon>Bacteria</taxon>
        <taxon>Pseudomonadati</taxon>
        <taxon>Pseudomonadota</taxon>
        <taxon>Alphaproteobacteria</taxon>
        <taxon>Acetobacterales</taxon>
        <taxon>Acetobacteraceae</taxon>
        <taxon>Gluconobacter</taxon>
    </lineage>
</organism>
<evidence type="ECO:0000256" key="1">
    <source>
        <dbReference type="SAM" id="MobiDB-lite"/>
    </source>
</evidence>
<evidence type="ECO:0000313" key="2">
    <source>
        <dbReference type="EMBL" id="EHH67621.1"/>
    </source>
</evidence>
<gene>
    <name evidence="2" type="ORF">GMO_20740</name>
</gene>
<sequence length="73" mass="8490">MGEGMGEVEDRMDVSGRQHEKQQHENRAYTLRMLEDRVLRLETVAGGLSDRYETLRTEMRHEILFPAGSDEEP</sequence>
<proteinExistence type="predicted"/>
<accession>G6XKQ8</accession>
<feature type="region of interest" description="Disordered" evidence="1">
    <location>
        <begin position="1"/>
        <end position="27"/>
    </location>
</feature>
<evidence type="ECO:0000313" key="3">
    <source>
        <dbReference type="Proteomes" id="UP000004949"/>
    </source>
</evidence>
<feature type="compositionally biased region" description="Basic and acidic residues" evidence="1">
    <location>
        <begin position="8"/>
        <end position="27"/>
    </location>
</feature>
<dbReference type="Proteomes" id="UP000004949">
    <property type="component" value="Unassembled WGS sequence"/>
</dbReference>
<keyword evidence="3" id="KW-1185">Reference proteome</keyword>
<protein>
    <submittedName>
        <fullName evidence="2">Uncharacterized protein</fullName>
    </submittedName>
</protein>